<dbReference type="InterPro" id="IPR006634">
    <property type="entry name" value="TLC-dom"/>
</dbReference>
<evidence type="ECO:0000256" key="4">
    <source>
        <dbReference type="ARBA" id="ARBA00023136"/>
    </source>
</evidence>
<keyword evidence="2 5" id="KW-0812">Transmembrane</keyword>
<feature type="transmembrane region" description="Helical" evidence="5">
    <location>
        <begin position="70"/>
        <end position="87"/>
    </location>
</feature>
<dbReference type="PROSITE" id="PS50922">
    <property type="entry name" value="TLC"/>
    <property type="match status" value="1"/>
</dbReference>
<feature type="transmembrane region" description="Helical" evidence="5">
    <location>
        <begin position="41"/>
        <end position="63"/>
    </location>
</feature>
<dbReference type="EMBL" id="KM982401">
    <property type="protein sequence ID" value="AKI79209.1"/>
    <property type="molecule type" value="Genomic_DNA"/>
</dbReference>
<evidence type="ECO:0000313" key="8">
    <source>
        <dbReference type="Proteomes" id="UP000241474"/>
    </source>
</evidence>
<proteinExistence type="predicted"/>
<dbReference type="GO" id="GO:0055088">
    <property type="term" value="P:lipid homeostasis"/>
    <property type="evidence" value="ECO:0007669"/>
    <property type="project" value="TreeGrafter"/>
</dbReference>
<protein>
    <submittedName>
        <fullName evidence="7">Membrane protein</fullName>
    </submittedName>
</protein>
<keyword evidence="4 5" id="KW-0472">Membrane</keyword>
<dbReference type="SMART" id="SM00724">
    <property type="entry name" value="TLC"/>
    <property type="match status" value="1"/>
</dbReference>
<dbReference type="PANTHER" id="PTHR13439">
    <property type="entry name" value="CT120 PROTEIN"/>
    <property type="match status" value="1"/>
</dbReference>
<keyword evidence="3 5" id="KW-1133">Transmembrane helix</keyword>
<feature type="transmembrane region" description="Helical" evidence="5">
    <location>
        <begin position="162"/>
        <end position="181"/>
    </location>
</feature>
<evidence type="ECO:0000259" key="6">
    <source>
        <dbReference type="PROSITE" id="PS50922"/>
    </source>
</evidence>
<evidence type="ECO:0000256" key="2">
    <source>
        <dbReference type="ARBA" id="ARBA00022692"/>
    </source>
</evidence>
<feature type="transmembrane region" description="Helical" evidence="5">
    <location>
        <begin position="93"/>
        <end position="114"/>
    </location>
</feature>
<organismHost>
    <name type="scientific">Acanthamoeba polyphaga</name>
    <name type="common">Amoeba</name>
    <dbReference type="NCBI Taxonomy" id="5757"/>
</organismHost>
<dbReference type="GO" id="GO:0016020">
    <property type="term" value="C:membrane"/>
    <property type="evidence" value="ECO:0007669"/>
    <property type="project" value="UniProtKB-SubCell"/>
</dbReference>
<dbReference type="InterPro" id="IPR050846">
    <property type="entry name" value="TLCD"/>
</dbReference>
<dbReference type="Pfam" id="PF03798">
    <property type="entry name" value="TRAM_LAG1_CLN8"/>
    <property type="match status" value="1"/>
</dbReference>
<dbReference type="PANTHER" id="PTHR13439:SF0">
    <property type="entry name" value="TOPOISOMERASE I DAMAGE AFFECTED PROTEIN 4"/>
    <property type="match status" value="1"/>
</dbReference>
<accession>A0A0G2Y3X5</accession>
<evidence type="ECO:0000256" key="3">
    <source>
        <dbReference type="ARBA" id="ARBA00022989"/>
    </source>
</evidence>
<organism evidence="7 8">
    <name type="scientific">Acanthamoeba polyphaga mimivirus</name>
    <name type="common">APMV</name>
    <dbReference type="NCBI Taxonomy" id="212035"/>
    <lineage>
        <taxon>Viruses</taxon>
        <taxon>Varidnaviria</taxon>
        <taxon>Bamfordvirae</taxon>
        <taxon>Nucleocytoviricota</taxon>
        <taxon>Megaviricetes</taxon>
        <taxon>Imitervirales</taxon>
        <taxon>Mimiviridae</taxon>
        <taxon>Megamimivirinae</taxon>
        <taxon>Mimivirus</taxon>
        <taxon>Mimivirus bradfordmassiliense</taxon>
    </lineage>
</organism>
<dbReference type="Proteomes" id="UP000241474">
    <property type="component" value="Segment"/>
</dbReference>
<sequence length="200" mass="24062">MDYKQSNLFLFPIGLGSTYIFYKKICGTFCSIDNDLEVNPYLTHGILMLTLVYFLSDFYLMIVKYNPKHNVYFVHHFIGIVSIYFSYMKYYYLIKYLFAYLTFELSTPFLNIAIKYRNQGVYNKCSIFSELAFFILFTVVRIIFGTYLWFVTSNTLSSIEYPYNYLIVLPTILQFLNYWWYYRILKILRAKLFGCINKED</sequence>
<evidence type="ECO:0000313" key="7">
    <source>
        <dbReference type="EMBL" id="AKI79209.1"/>
    </source>
</evidence>
<evidence type="ECO:0000256" key="5">
    <source>
        <dbReference type="SAM" id="Phobius"/>
    </source>
</evidence>
<evidence type="ECO:0000256" key="1">
    <source>
        <dbReference type="ARBA" id="ARBA00004141"/>
    </source>
</evidence>
<reference evidence="7 8" key="1">
    <citation type="submission" date="2014-10" db="EMBL/GenBank/DDBJ databases">
        <title>Pan-genome analysis of Brazilian lineage A amoebal mimiviruses.</title>
        <authorList>
            <person name="Assis F.L."/>
            <person name="Abrahao J.S."/>
            <person name="Kroon E.G."/>
            <person name="Dornas F.P."/>
            <person name="Andrade K.R."/>
            <person name="Borato P.V.M."/>
            <person name="Pilotto M.R."/>
            <person name="Benamar S."/>
            <person name="LaScola B."/>
            <person name="Colson P."/>
        </authorList>
    </citation>
    <scope>NUCLEOTIDE SEQUENCE [LARGE SCALE GENOMIC DNA]</scope>
    <source>
        <strain evidence="7 8">Oyster</strain>
    </source>
</reference>
<name>A0A0G2Y3X5_MIMIV</name>
<feature type="transmembrane region" description="Helical" evidence="5">
    <location>
        <begin position="126"/>
        <end position="150"/>
    </location>
</feature>
<feature type="domain" description="TLC" evidence="6">
    <location>
        <begin position="1"/>
        <end position="193"/>
    </location>
</feature>
<comment type="subcellular location">
    <subcellularLocation>
        <location evidence="1">Membrane</location>
        <topology evidence="1">Multi-pass membrane protein</topology>
    </subcellularLocation>
</comment>